<sequence length="58" mass="6731">MFSNWFNLVGIYTNFWNIAIVKARSEQAITSKNDLQLRTNITKTNYQLLNKLGVLEPV</sequence>
<dbReference type="EMBL" id="AP026933">
    <property type="protein sequence ID" value="BDT04591.1"/>
    <property type="molecule type" value="Genomic_DNA"/>
</dbReference>
<keyword evidence="2" id="KW-1185">Reference proteome</keyword>
<dbReference type="Proteomes" id="UP001163387">
    <property type="component" value="Chromosome"/>
</dbReference>
<evidence type="ECO:0000313" key="2">
    <source>
        <dbReference type="Proteomes" id="UP001163387"/>
    </source>
</evidence>
<proteinExistence type="predicted"/>
<protein>
    <submittedName>
        <fullName evidence="1">Uncharacterized protein</fullName>
    </submittedName>
</protein>
<evidence type="ECO:0000313" key="1">
    <source>
        <dbReference type="EMBL" id="BDT04591.1"/>
    </source>
</evidence>
<gene>
    <name evidence="1" type="ORF">SHM_22370</name>
</gene>
<organism evidence="1 2">
    <name type="scientific">Spiroplasma ixodetis</name>
    <dbReference type="NCBI Taxonomy" id="2141"/>
    <lineage>
        <taxon>Bacteria</taxon>
        <taxon>Bacillati</taxon>
        <taxon>Mycoplasmatota</taxon>
        <taxon>Mollicutes</taxon>
        <taxon>Entomoplasmatales</taxon>
        <taxon>Spiroplasmataceae</taxon>
        <taxon>Spiroplasma</taxon>
    </lineage>
</organism>
<accession>A0ABM8BXI1</accession>
<name>A0ABM8BXI1_9MOLU</name>
<reference evidence="1 2" key="1">
    <citation type="journal article" date="2022" name="Front. Microbiol.">
        <title>Male-killing mechanisms vary between Spiroplasma species.</title>
        <authorList>
            <person name="Arai H."/>
            <person name="Inoue M."/>
            <person name="Kageyama D."/>
        </authorList>
    </citation>
    <scope>NUCLEOTIDE SEQUENCE [LARGE SCALE GENOMIC DNA]</scope>
    <source>
        <strain evidence="2">sHm</strain>
    </source>
</reference>